<protein>
    <submittedName>
        <fullName evidence="3">Thioesterase family protein</fullName>
    </submittedName>
</protein>
<dbReference type="CDD" id="cd03445">
    <property type="entry name" value="Thioesterase_II_repeat2"/>
    <property type="match status" value="1"/>
</dbReference>
<keyword evidence="4" id="KW-1185">Reference proteome</keyword>
<evidence type="ECO:0000259" key="1">
    <source>
        <dbReference type="Pfam" id="PF13622"/>
    </source>
</evidence>
<organism evidence="3 4">
    <name type="scientific">Idiomarina ramblicola</name>
    <dbReference type="NCBI Taxonomy" id="263724"/>
    <lineage>
        <taxon>Bacteria</taxon>
        <taxon>Pseudomonadati</taxon>
        <taxon>Pseudomonadota</taxon>
        <taxon>Gammaproteobacteria</taxon>
        <taxon>Alteromonadales</taxon>
        <taxon>Idiomarinaceae</taxon>
        <taxon>Idiomarina</taxon>
    </lineage>
</organism>
<dbReference type="EMBL" id="PIQC01000001">
    <property type="protein sequence ID" value="RUO72945.1"/>
    <property type="molecule type" value="Genomic_DNA"/>
</dbReference>
<feature type="domain" description="Acyl-CoA thioesterase-like C-terminal" evidence="2">
    <location>
        <begin position="122"/>
        <end position="262"/>
    </location>
</feature>
<proteinExistence type="predicted"/>
<dbReference type="Gene3D" id="2.40.160.210">
    <property type="entry name" value="Acyl-CoA thioesterase, double hotdog domain"/>
    <property type="match status" value="1"/>
</dbReference>
<dbReference type="AlphaFoldDB" id="A0A432Z513"/>
<evidence type="ECO:0000313" key="4">
    <source>
        <dbReference type="Proteomes" id="UP000288058"/>
    </source>
</evidence>
<evidence type="ECO:0000313" key="3">
    <source>
        <dbReference type="EMBL" id="RUO72945.1"/>
    </source>
</evidence>
<dbReference type="SUPFAM" id="SSF54637">
    <property type="entry name" value="Thioesterase/thiol ester dehydrase-isomerase"/>
    <property type="match status" value="2"/>
</dbReference>
<evidence type="ECO:0000259" key="2">
    <source>
        <dbReference type="Pfam" id="PF20789"/>
    </source>
</evidence>
<dbReference type="InterPro" id="IPR049449">
    <property type="entry name" value="TesB_ACOT8-like_N"/>
</dbReference>
<name>A0A432Z513_9GAMM</name>
<dbReference type="OrthoDB" id="7059210at2"/>
<gene>
    <name evidence="3" type="ORF">CWI78_00430</name>
</gene>
<accession>A0A432Z513</accession>
<dbReference type="InterPro" id="IPR029069">
    <property type="entry name" value="HotDog_dom_sf"/>
</dbReference>
<comment type="caution">
    <text evidence="3">The sequence shown here is derived from an EMBL/GenBank/DDBJ whole genome shotgun (WGS) entry which is preliminary data.</text>
</comment>
<dbReference type="Pfam" id="PF13622">
    <property type="entry name" value="4HBT_3"/>
    <property type="match status" value="1"/>
</dbReference>
<dbReference type="PANTHER" id="PTHR38110">
    <property type="entry name" value="CHROMOSOME 23, WHOLE GENOME SHOTGUN SEQUENCE"/>
    <property type="match status" value="1"/>
</dbReference>
<dbReference type="Pfam" id="PF20789">
    <property type="entry name" value="4HBT_3C"/>
    <property type="match status" value="1"/>
</dbReference>
<dbReference type="RefSeq" id="WP_126779183.1">
    <property type="nucleotide sequence ID" value="NZ_PIQC01000001.1"/>
</dbReference>
<dbReference type="InterPro" id="IPR052389">
    <property type="entry name" value="Sec_Metab_Biosynth-Assoc"/>
</dbReference>
<dbReference type="InterPro" id="IPR049450">
    <property type="entry name" value="ACOT8-like_C"/>
</dbReference>
<reference evidence="4" key="1">
    <citation type="journal article" date="2018" name="Front. Microbiol.">
        <title>Genome-Based Analysis Reveals the Taxonomy and Diversity of the Family Idiomarinaceae.</title>
        <authorList>
            <person name="Liu Y."/>
            <person name="Lai Q."/>
            <person name="Shao Z."/>
        </authorList>
    </citation>
    <scope>NUCLEOTIDE SEQUENCE [LARGE SCALE GENOMIC DNA]</scope>
    <source>
        <strain evidence="4">R22</strain>
    </source>
</reference>
<feature type="domain" description="Acyl-CoA thioesterase-like N-terminal HotDog" evidence="1">
    <location>
        <begin position="21"/>
        <end position="104"/>
    </location>
</feature>
<dbReference type="InterPro" id="IPR042171">
    <property type="entry name" value="Acyl-CoA_hotdog"/>
</dbReference>
<dbReference type="PANTHER" id="PTHR38110:SF1">
    <property type="entry name" value="THIOESTERASE DOMAIN-CONTAINING PROTEIN"/>
    <property type="match status" value="1"/>
</dbReference>
<dbReference type="Proteomes" id="UP000288058">
    <property type="component" value="Unassembled WGS sequence"/>
</dbReference>
<sequence>MSFHNTIEQITSEKNNQVIELPSGWAQGRAFFGGFSAALAAQFLLKQFPVEYHLRSMSISFVAPAEPGEAQLNYRVLREGKSVIQVAVELLQQGNVMLSCLASLGKARDSKVKVEGETPPDLKTINDGPGLPEADIVPEFAKNFDYRITSGGMPFSGQPGRTFGGWIRFRKEQQPLTTAAILALVDAWPPAVLPHLDSPAPASSLTWTIEFPDITLGNINSHDWFQYEAFIEQAEHGYGHSRAGLWTEQGELLAISRQTFTVFA</sequence>